<accession>A0A0F9JC89</accession>
<reference evidence="1" key="1">
    <citation type="journal article" date="2015" name="Nature">
        <title>Complex archaea that bridge the gap between prokaryotes and eukaryotes.</title>
        <authorList>
            <person name="Spang A."/>
            <person name="Saw J.H."/>
            <person name="Jorgensen S.L."/>
            <person name="Zaremba-Niedzwiedzka K."/>
            <person name="Martijn J."/>
            <person name="Lind A.E."/>
            <person name="van Eijk R."/>
            <person name="Schleper C."/>
            <person name="Guy L."/>
            <person name="Ettema T.J."/>
        </authorList>
    </citation>
    <scope>NUCLEOTIDE SEQUENCE</scope>
</reference>
<name>A0A0F9JC89_9ZZZZ</name>
<gene>
    <name evidence="1" type="ORF">LCGC14_1841950</name>
</gene>
<proteinExistence type="predicted"/>
<protein>
    <submittedName>
        <fullName evidence="1">Uncharacterized protein</fullName>
    </submittedName>
</protein>
<dbReference type="AlphaFoldDB" id="A0A0F9JC89"/>
<feature type="non-terminal residue" evidence="1">
    <location>
        <position position="71"/>
    </location>
</feature>
<dbReference type="EMBL" id="LAZR01018365">
    <property type="protein sequence ID" value="KKL96687.1"/>
    <property type="molecule type" value="Genomic_DNA"/>
</dbReference>
<evidence type="ECO:0000313" key="1">
    <source>
        <dbReference type="EMBL" id="KKL96687.1"/>
    </source>
</evidence>
<sequence>MRRFPLGIPEVGKCYNRTAITVTQTAQEITLTAGRKTIEITPGPTENEEIYYGGSGVTSANGAPIGAGKIW</sequence>
<comment type="caution">
    <text evidence="1">The sequence shown here is derived from an EMBL/GenBank/DDBJ whole genome shotgun (WGS) entry which is preliminary data.</text>
</comment>
<organism evidence="1">
    <name type="scientific">marine sediment metagenome</name>
    <dbReference type="NCBI Taxonomy" id="412755"/>
    <lineage>
        <taxon>unclassified sequences</taxon>
        <taxon>metagenomes</taxon>
        <taxon>ecological metagenomes</taxon>
    </lineage>
</organism>